<dbReference type="Gene3D" id="1.25.10.10">
    <property type="entry name" value="Leucine-rich Repeat Variant"/>
    <property type="match status" value="1"/>
</dbReference>
<dbReference type="eggNOG" id="KOG0946">
    <property type="taxonomic scope" value="Eukaryota"/>
</dbReference>
<dbReference type="Pfam" id="PF04869">
    <property type="entry name" value="Uso1_p115_head"/>
    <property type="match status" value="1"/>
</dbReference>
<dbReference type="SUPFAM" id="SSF48371">
    <property type="entry name" value="ARM repeat"/>
    <property type="match status" value="1"/>
</dbReference>
<dbReference type="InterPro" id="IPR006953">
    <property type="entry name" value="Vesicle_Uso1_P115_head"/>
</dbReference>
<dbReference type="GeneID" id="25901981"/>
<keyword evidence="6" id="KW-1185">Reference proteome</keyword>
<evidence type="ECO:0000313" key="6">
    <source>
        <dbReference type="Proteomes" id="UP000054560"/>
    </source>
</evidence>
<gene>
    <name evidence="5" type="ORF">SARC_01477</name>
</gene>
<dbReference type="GO" id="GO:0048280">
    <property type="term" value="P:vesicle fusion with Golgi apparatus"/>
    <property type="evidence" value="ECO:0007669"/>
    <property type="project" value="InterPro"/>
</dbReference>
<dbReference type="PANTHER" id="PTHR10013">
    <property type="entry name" value="GENERAL VESICULAR TRANSPORT FACTOR P115"/>
    <property type="match status" value="1"/>
</dbReference>
<dbReference type="OrthoDB" id="198977at2759"/>
<dbReference type="PANTHER" id="PTHR10013:SF0">
    <property type="entry name" value="GENERAL VESICULAR TRANSPORT FACTOR P115"/>
    <property type="match status" value="1"/>
</dbReference>
<dbReference type="InterPro" id="IPR016024">
    <property type="entry name" value="ARM-type_fold"/>
</dbReference>
<dbReference type="GO" id="GO:0005783">
    <property type="term" value="C:endoplasmic reticulum"/>
    <property type="evidence" value="ECO:0007669"/>
    <property type="project" value="TreeGrafter"/>
</dbReference>
<evidence type="ECO:0000259" key="4">
    <source>
        <dbReference type="Pfam" id="PF04869"/>
    </source>
</evidence>
<dbReference type="STRING" id="667725.A0A0L0GBI6"/>
<comment type="subcellular location">
    <subcellularLocation>
        <location evidence="1">Golgi apparatus</location>
    </subcellularLocation>
</comment>
<reference evidence="5 6" key="1">
    <citation type="submission" date="2011-02" db="EMBL/GenBank/DDBJ databases">
        <title>The Genome Sequence of Sphaeroforma arctica JP610.</title>
        <authorList>
            <consortium name="The Broad Institute Genome Sequencing Platform"/>
            <person name="Russ C."/>
            <person name="Cuomo C."/>
            <person name="Young S.K."/>
            <person name="Zeng Q."/>
            <person name="Gargeya S."/>
            <person name="Alvarado L."/>
            <person name="Berlin A."/>
            <person name="Chapman S.B."/>
            <person name="Chen Z."/>
            <person name="Freedman E."/>
            <person name="Gellesch M."/>
            <person name="Goldberg J."/>
            <person name="Griggs A."/>
            <person name="Gujja S."/>
            <person name="Heilman E."/>
            <person name="Heiman D."/>
            <person name="Howarth C."/>
            <person name="Mehta T."/>
            <person name="Neiman D."/>
            <person name="Pearson M."/>
            <person name="Roberts A."/>
            <person name="Saif S."/>
            <person name="Shea T."/>
            <person name="Shenoy N."/>
            <person name="Sisk P."/>
            <person name="Stolte C."/>
            <person name="Sykes S."/>
            <person name="White J."/>
            <person name="Yandava C."/>
            <person name="Burger G."/>
            <person name="Gray M.W."/>
            <person name="Holland P.W.H."/>
            <person name="King N."/>
            <person name="Lang F.B.F."/>
            <person name="Roger A.J."/>
            <person name="Ruiz-Trillo I."/>
            <person name="Haas B."/>
            <person name="Nusbaum C."/>
            <person name="Birren B."/>
        </authorList>
    </citation>
    <scope>NUCLEOTIDE SEQUENCE [LARGE SCALE GENOMIC DNA]</scope>
    <source>
        <strain evidence="5 6">JP610</strain>
    </source>
</reference>
<dbReference type="Proteomes" id="UP000054560">
    <property type="component" value="Unassembled WGS sequence"/>
</dbReference>
<dbReference type="GO" id="GO:0012507">
    <property type="term" value="C:ER to Golgi transport vesicle membrane"/>
    <property type="evidence" value="ECO:0007669"/>
    <property type="project" value="TreeGrafter"/>
</dbReference>
<keyword evidence="3" id="KW-0175">Coiled coil</keyword>
<accession>A0A0L0GBI6</accession>
<dbReference type="RefSeq" id="XP_014160284.1">
    <property type="nucleotide sequence ID" value="XM_014304809.1"/>
</dbReference>
<evidence type="ECO:0000313" key="5">
    <source>
        <dbReference type="EMBL" id="KNC86382.1"/>
    </source>
</evidence>
<dbReference type="GO" id="GO:0006888">
    <property type="term" value="P:endoplasmic reticulum to Golgi vesicle-mediated transport"/>
    <property type="evidence" value="ECO:0007669"/>
    <property type="project" value="TreeGrafter"/>
</dbReference>
<dbReference type="InterPro" id="IPR024095">
    <property type="entry name" value="Vesicle_P115"/>
</dbReference>
<dbReference type="InterPro" id="IPR041209">
    <property type="entry name" value="P115_Arm_rpt"/>
</dbReference>
<evidence type="ECO:0000256" key="3">
    <source>
        <dbReference type="ARBA" id="ARBA00023054"/>
    </source>
</evidence>
<evidence type="ECO:0000256" key="2">
    <source>
        <dbReference type="ARBA" id="ARBA00023034"/>
    </source>
</evidence>
<feature type="domain" description="Vesicle tethering protein Uso1/P115-like head" evidence="4">
    <location>
        <begin position="219"/>
        <end position="463"/>
    </location>
</feature>
<dbReference type="GO" id="GO:0005795">
    <property type="term" value="C:Golgi stack"/>
    <property type="evidence" value="ECO:0007669"/>
    <property type="project" value="TreeGrafter"/>
</dbReference>
<dbReference type="GO" id="GO:0000139">
    <property type="term" value="C:Golgi membrane"/>
    <property type="evidence" value="ECO:0007669"/>
    <property type="project" value="InterPro"/>
</dbReference>
<dbReference type="GO" id="GO:0048211">
    <property type="term" value="P:Golgi vesicle docking"/>
    <property type="evidence" value="ECO:0007669"/>
    <property type="project" value="TreeGrafter"/>
</dbReference>
<sequence length="478" mass="52230">MDLLTESREILRNEALLLLIQLTTSNPNVQKIVVFENAFDRLLDIVRDEGNSEGGIVVQDCLHLIHNLLRKNISNQNYFRETGNLVRLNPFLALQGAPPGLAIPGMENEAPKAENDWEEQKITNMLMMIELVRILVTPNNPNAPTNQKAMLKQNTTETLYTLTLMEGKLPPRVQVQVRCAVGEAMRGCAPAQQLFSGTTAKCGARPRPALVTLVVELLAFRNPFDYRCASLYCLESFLFNNSDGQMFLTGTLKQPPNANLSQATDTPLAAGAQILSALADTTDGISHWCACLALSSTIRGNSQAKQMALNTRVKLGGGTEPSTQANTIPLLELCLRAFHCNGMQKTRVSVSEYIFLCSFLSESPTNIAAYLSNQENLTNLIAHCQEVPRAGSANGTSVLIPGLASLLLGICLQWTDAGAENSASSRLSLLQVIHHVIGVDKYSENIKMLIQSDFFEGAQSSHQYGDVTVGVWVFRVIA</sequence>
<dbReference type="GO" id="GO:0006886">
    <property type="term" value="P:intracellular protein transport"/>
    <property type="evidence" value="ECO:0007669"/>
    <property type="project" value="InterPro"/>
</dbReference>
<dbReference type="InterPro" id="IPR011989">
    <property type="entry name" value="ARM-like"/>
</dbReference>
<dbReference type="AlphaFoldDB" id="A0A0L0GBI6"/>
<proteinExistence type="predicted"/>
<dbReference type="Pfam" id="PF18770">
    <property type="entry name" value="Arm_vescicular"/>
    <property type="match status" value="1"/>
</dbReference>
<name>A0A0L0GBI6_9EUKA</name>
<organism evidence="5 6">
    <name type="scientific">Sphaeroforma arctica JP610</name>
    <dbReference type="NCBI Taxonomy" id="667725"/>
    <lineage>
        <taxon>Eukaryota</taxon>
        <taxon>Ichthyosporea</taxon>
        <taxon>Ichthyophonida</taxon>
        <taxon>Sphaeroforma</taxon>
    </lineage>
</organism>
<keyword evidence="2" id="KW-0333">Golgi apparatus</keyword>
<dbReference type="EMBL" id="KQ241654">
    <property type="protein sequence ID" value="KNC86382.1"/>
    <property type="molecule type" value="Genomic_DNA"/>
</dbReference>
<protein>
    <recommendedName>
        <fullName evidence="4">Vesicle tethering protein Uso1/P115-like head domain-containing protein</fullName>
    </recommendedName>
</protein>
<evidence type="ECO:0000256" key="1">
    <source>
        <dbReference type="ARBA" id="ARBA00004555"/>
    </source>
</evidence>